<name>A0ABP7CH89_9ACTN</name>
<feature type="signal peptide" evidence="2">
    <location>
        <begin position="1"/>
        <end position="23"/>
    </location>
</feature>
<reference evidence="4" key="1">
    <citation type="journal article" date="2019" name="Int. J. Syst. Evol. Microbiol.">
        <title>The Global Catalogue of Microorganisms (GCM) 10K type strain sequencing project: providing services to taxonomists for standard genome sequencing and annotation.</title>
        <authorList>
            <consortium name="The Broad Institute Genomics Platform"/>
            <consortium name="The Broad Institute Genome Sequencing Center for Infectious Disease"/>
            <person name="Wu L."/>
            <person name="Ma J."/>
        </authorList>
    </citation>
    <scope>NUCLEOTIDE SEQUENCE [LARGE SCALE GENOMIC DNA]</scope>
    <source>
        <strain evidence="4">JCM 16904</strain>
    </source>
</reference>
<dbReference type="RefSeq" id="WP_344886596.1">
    <property type="nucleotide sequence ID" value="NZ_BAAAZP010000117.1"/>
</dbReference>
<evidence type="ECO:0000313" key="3">
    <source>
        <dbReference type="EMBL" id="GAA3690569.1"/>
    </source>
</evidence>
<dbReference type="Proteomes" id="UP001500902">
    <property type="component" value="Unassembled WGS sequence"/>
</dbReference>
<evidence type="ECO:0000313" key="4">
    <source>
        <dbReference type="Proteomes" id="UP001500902"/>
    </source>
</evidence>
<comment type="caution">
    <text evidence="3">The sequence shown here is derived from an EMBL/GenBank/DDBJ whole genome shotgun (WGS) entry which is preliminary data.</text>
</comment>
<keyword evidence="2" id="KW-0732">Signal</keyword>
<evidence type="ECO:0000256" key="2">
    <source>
        <dbReference type="SAM" id="SignalP"/>
    </source>
</evidence>
<accession>A0ABP7CH89</accession>
<keyword evidence="1" id="KW-0812">Transmembrane</keyword>
<protein>
    <submittedName>
        <fullName evidence="3">Uncharacterized protein</fullName>
    </submittedName>
</protein>
<keyword evidence="4" id="KW-1185">Reference proteome</keyword>
<gene>
    <name evidence="3" type="ORF">GCM10022224_065010</name>
</gene>
<feature type="transmembrane region" description="Helical" evidence="1">
    <location>
        <begin position="136"/>
        <end position="160"/>
    </location>
</feature>
<proteinExistence type="predicted"/>
<evidence type="ECO:0000256" key="1">
    <source>
        <dbReference type="SAM" id="Phobius"/>
    </source>
</evidence>
<dbReference type="EMBL" id="BAAAZP010000117">
    <property type="protein sequence ID" value="GAA3690569.1"/>
    <property type="molecule type" value="Genomic_DNA"/>
</dbReference>
<feature type="transmembrane region" description="Helical" evidence="1">
    <location>
        <begin position="58"/>
        <end position="82"/>
    </location>
</feature>
<feature type="transmembrane region" description="Helical" evidence="1">
    <location>
        <begin position="103"/>
        <end position="124"/>
    </location>
</feature>
<feature type="chain" id="PRO_5047122590" evidence="2">
    <location>
        <begin position="24"/>
        <end position="166"/>
    </location>
</feature>
<sequence length="166" mass="17545">MDLRHLKRSPALQCALAAPLLYAAVTFIAIQSAAHPPGLDPPYEEADPLWPSRPDGGIAWARAMTLAITLVFAAEAALLAVLGGWLNRRPTVSGLVLRTAADVVHLLTLALAALGTYTTVLYPSGDFDLGPLFPDWYFPALIIIAAMTLTALTVWASAAVKNASPS</sequence>
<keyword evidence="1" id="KW-1133">Transmembrane helix</keyword>
<keyword evidence="1" id="KW-0472">Membrane</keyword>
<organism evidence="3 4">
    <name type="scientific">Nonomuraea antimicrobica</name>
    <dbReference type="NCBI Taxonomy" id="561173"/>
    <lineage>
        <taxon>Bacteria</taxon>
        <taxon>Bacillati</taxon>
        <taxon>Actinomycetota</taxon>
        <taxon>Actinomycetes</taxon>
        <taxon>Streptosporangiales</taxon>
        <taxon>Streptosporangiaceae</taxon>
        <taxon>Nonomuraea</taxon>
    </lineage>
</organism>